<keyword evidence="3" id="KW-0862">Zinc</keyword>
<dbReference type="InterPro" id="IPR001214">
    <property type="entry name" value="SET_dom"/>
</dbReference>
<dbReference type="PROSITE" id="PS50280">
    <property type="entry name" value="SET"/>
    <property type="match status" value="1"/>
</dbReference>
<dbReference type="SUPFAM" id="SSF82199">
    <property type="entry name" value="SET domain"/>
    <property type="match status" value="1"/>
</dbReference>
<feature type="domain" description="SET" evidence="5">
    <location>
        <begin position="43"/>
        <end position="279"/>
    </location>
</feature>
<evidence type="ECO:0000259" key="6">
    <source>
        <dbReference type="PROSITE" id="PS50865"/>
    </source>
</evidence>
<evidence type="ECO:0000313" key="7">
    <source>
        <dbReference type="Proteomes" id="UP000694843"/>
    </source>
</evidence>
<dbReference type="AlphaFoldDB" id="A0A8B7PDL7"/>
<dbReference type="GO" id="GO:0008270">
    <property type="term" value="F:zinc ion binding"/>
    <property type="evidence" value="ECO:0007669"/>
    <property type="project" value="UniProtKB-KW"/>
</dbReference>
<dbReference type="CDD" id="cd20071">
    <property type="entry name" value="SET_SMYD"/>
    <property type="match status" value="1"/>
</dbReference>
<dbReference type="GO" id="GO:0008170">
    <property type="term" value="F:N-methyltransferase activity"/>
    <property type="evidence" value="ECO:0007669"/>
    <property type="project" value="UniProtKB-ARBA"/>
</dbReference>
<dbReference type="InterPro" id="IPR002893">
    <property type="entry name" value="Znf_MYND"/>
</dbReference>
<evidence type="ECO:0000259" key="5">
    <source>
        <dbReference type="PROSITE" id="PS50280"/>
    </source>
</evidence>
<dbReference type="Proteomes" id="UP000694843">
    <property type="component" value="Unplaced"/>
</dbReference>
<evidence type="ECO:0000313" key="8">
    <source>
        <dbReference type="RefSeq" id="XP_018024100.1"/>
    </source>
</evidence>
<sequence length="525" mass="59966">MATPTAMDACNYCGAPGALKCGRCHAACYCSRDHQRLDSGDHRDLCKNYTSVSSPDLGEHLAATCLILPGNLIFSENPILVGPVAYSDLICLGCHSAITEEDFSKCPDCKWPVCSKVCANSKSHWAECDVLAKDELGIGIPQHIGQTPRYDLIMLLRGLLLKETDPKSWKVLMAMQSHKEIWKKDNDPFHAAAVKYFTEVCKCGFDEDEIHHVRGVIMTNCMVFKSDKGTSLRALYPQFRLFNHSCIPNIHISSNSDGEITARAAVTIQKNEQLCISYTGTMEPLWQRQKYLSEIYKFQCQCKRCSDPTEFGTYFSSPRCPDCRRSFMLPSGNGSINWWICETCGLRYELIDVLQEVSDWLNRIDMSDFIGKRTVKQLNKDVDRMHDSFHPLHYVPLQFTQNLLREIKGENYVTFKLRQEIWENHLEICDKLEPGLTRRRGMVLFNLGATINGVVKSGIAEKEIYLPRVPSLLQEAKLFLLEAQRIFQLEPKTSRERHWLYSITSVYDEIEAMERSCQEGTEHLE</sequence>
<dbReference type="InterPro" id="IPR053010">
    <property type="entry name" value="SET_SmydA-8"/>
</dbReference>
<dbReference type="Gene3D" id="6.10.140.2220">
    <property type="match status" value="2"/>
</dbReference>
<dbReference type="SUPFAM" id="SSF144232">
    <property type="entry name" value="HIT/MYND zinc finger-like"/>
    <property type="match status" value="1"/>
</dbReference>
<dbReference type="Pfam" id="PF00856">
    <property type="entry name" value="SET"/>
    <property type="match status" value="1"/>
</dbReference>
<dbReference type="Gene3D" id="2.170.270.10">
    <property type="entry name" value="SET domain"/>
    <property type="match status" value="1"/>
</dbReference>
<dbReference type="GO" id="GO:0008757">
    <property type="term" value="F:S-adenosylmethionine-dependent methyltransferase activity"/>
    <property type="evidence" value="ECO:0007669"/>
    <property type="project" value="UniProtKB-ARBA"/>
</dbReference>
<organism evidence="7 8">
    <name type="scientific">Hyalella azteca</name>
    <name type="common">Amphipod</name>
    <dbReference type="NCBI Taxonomy" id="294128"/>
    <lineage>
        <taxon>Eukaryota</taxon>
        <taxon>Metazoa</taxon>
        <taxon>Ecdysozoa</taxon>
        <taxon>Arthropoda</taxon>
        <taxon>Crustacea</taxon>
        <taxon>Multicrustacea</taxon>
        <taxon>Malacostraca</taxon>
        <taxon>Eumalacostraca</taxon>
        <taxon>Peracarida</taxon>
        <taxon>Amphipoda</taxon>
        <taxon>Senticaudata</taxon>
        <taxon>Talitrida</taxon>
        <taxon>Talitroidea</taxon>
        <taxon>Hyalellidae</taxon>
        <taxon>Hyalella</taxon>
    </lineage>
</organism>
<evidence type="ECO:0000256" key="4">
    <source>
        <dbReference type="PROSITE-ProRule" id="PRU00134"/>
    </source>
</evidence>
<accession>A0A8B7PDL7</accession>
<proteinExistence type="predicted"/>
<evidence type="ECO:0000256" key="1">
    <source>
        <dbReference type="ARBA" id="ARBA00022723"/>
    </source>
</evidence>
<reference evidence="8" key="1">
    <citation type="submission" date="2025-08" db="UniProtKB">
        <authorList>
            <consortium name="RefSeq"/>
        </authorList>
    </citation>
    <scope>IDENTIFICATION</scope>
    <source>
        <tissue evidence="8">Whole organism</tissue>
    </source>
</reference>
<keyword evidence="2 4" id="KW-0863">Zinc-finger</keyword>
<dbReference type="KEGG" id="hazt:108679876"/>
<dbReference type="OrthoDB" id="265717at2759"/>
<dbReference type="PROSITE" id="PS50865">
    <property type="entry name" value="ZF_MYND_2"/>
    <property type="match status" value="1"/>
</dbReference>
<dbReference type="PANTHER" id="PTHR46455">
    <property type="entry name" value="SET AND MYND DOMAIN CONTAINING, ARTHROPOD-SPECIFIC, MEMBER 4, ISOFORM A"/>
    <property type="match status" value="1"/>
</dbReference>
<evidence type="ECO:0000256" key="2">
    <source>
        <dbReference type="ARBA" id="ARBA00022771"/>
    </source>
</evidence>
<dbReference type="PROSITE" id="PS01360">
    <property type="entry name" value="ZF_MYND_1"/>
    <property type="match status" value="1"/>
</dbReference>
<name>A0A8B7PDL7_HYAAZ</name>
<dbReference type="Gene3D" id="1.10.220.160">
    <property type="match status" value="1"/>
</dbReference>
<dbReference type="GeneID" id="108679876"/>
<dbReference type="Pfam" id="PF01753">
    <property type="entry name" value="zf-MYND"/>
    <property type="match status" value="1"/>
</dbReference>
<dbReference type="OMA" id="ICTANNC"/>
<gene>
    <name evidence="8" type="primary">LOC108679876</name>
</gene>
<evidence type="ECO:0000256" key="3">
    <source>
        <dbReference type="ARBA" id="ARBA00022833"/>
    </source>
</evidence>
<dbReference type="RefSeq" id="XP_018024100.1">
    <property type="nucleotide sequence ID" value="XM_018168611.2"/>
</dbReference>
<keyword evidence="1" id="KW-0479">Metal-binding</keyword>
<feature type="domain" description="MYND-type" evidence="6">
    <location>
        <begin position="10"/>
        <end position="46"/>
    </location>
</feature>
<dbReference type="GO" id="GO:0008276">
    <property type="term" value="F:protein methyltransferase activity"/>
    <property type="evidence" value="ECO:0007669"/>
    <property type="project" value="UniProtKB-ARBA"/>
</dbReference>
<dbReference type="InterPro" id="IPR046341">
    <property type="entry name" value="SET_dom_sf"/>
</dbReference>
<dbReference type="PANTHER" id="PTHR46455:SF5">
    <property type="entry name" value="SET AND MYND DOMAIN CONTAINING, ARTHROPOD-SPECIFIC, MEMBER 4, ISOFORM A"/>
    <property type="match status" value="1"/>
</dbReference>
<keyword evidence="7" id="KW-1185">Reference proteome</keyword>
<protein>
    <submittedName>
        <fullName evidence="8">SET domain-containing protein SmydA-8 isoform X1</fullName>
    </submittedName>
</protein>